<dbReference type="Pfam" id="PF00010">
    <property type="entry name" value="HLH"/>
    <property type="match status" value="1"/>
</dbReference>
<name>A0ABN9L0I7_9NEOB</name>
<sequence>CCIPSQTGDRSDEMSFPGIAVHVVSPLPSSSTRGPLNFAPPPAIYLSPVLCSSSNKTVSGTTNLTCSLPYYLSLKDCRQQPPAVESRRITHISAEQKRRCNIKLGFDTLQNLVTNLHVQHNNKFSKATILQKTADYIYKLQQERTQLQEESQCLRRQVQELSDTINGTKFIMSAQYFNFHSHRPIPDARAGNASSDTRRERRWLLLNQHGIFTKLTKRVLAGRNDGGLCWMKDEGLYLETSLYCSIQSLYGGNMWSGNGVVVFVPCMCYLVTKW</sequence>
<keyword evidence="2" id="KW-0805">Transcription regulation</keyword>
<dbReference type="PANTHER" id="PTHR15741:SF14">
    <property type="entry name" value="CARBOHYDRATE-RESPONSIVE ELEMENT-BINDING PROTEIN"/>
    <property type="match status" value="1"/>
</dbReference>
<comment type="caution">
    <text evidence="8">The sequence shown here is derived from an EMBL/GenBank/DDBJ whole genome shotgun (WGS) entry which is preliminary data.</text>
</comment>
<evidence type="ECO:0000259" key="7">
    <source>
        <dbReference type="PROSITE" id="PS50888"/>
    </source>
</evidence>
<reference evidence="8" key="1">
    <citation type="submission" date="2023-07" db="EMBL/GenBank/DDBJ databases">
        <authorList>
            <person name="Stuckert A."/>
        </authorList>
    </citation>
    <scope>NUCLEOTIDE SEQUENCE</scope>
</reference>
<keyword evidence="3" id="KW-0238">DNA-binding</keyword>
<dbReference type="SUPFAM" id="SSF47459">
    <property type="entry name" value="HLH, helix-loop-helix DNA-binding domain"/>
    <property type="match status" value="1"/>
</dbReference>
<feature type="domain" description="BHLH" evidence="7">
    <location>
        <begin position="86"/>
        <end position="140"/>
    </location>
</feature>
<dbReference type="PROSITE" id="PS50888">
    <property type="entry name" value="BHLH"/>
    <property type="match status" value="1"/>
</dbReference>
<evidence type="ECO:0000256" key="2">
    <source>
        <dbReference type="ARBA" id="ARBA00023015"/>
    </source>
</evidence>
<comment type="subcellular location">
    <subcellularLocation>
        <location evidence="1">Nucleus</location>
    </subcellularLocation>
</comment>
<evidence type="ECO:0000256" key="6">
    <source>
        <dbReference type="SAM" id="Coils"/>
    </source>
</evidence>
<dbReference type="EMBL" id="CAUEEQ010005069">
    <property type="protein sequence ID" value="CAJ0928362.1"/>
    <property type="molecule type" value="Genomic_DNA"/>
</dbReference>
<feature type="non-terminal residue" evidence="8">
    <location>
        <position position="1"/>
    </location>
</feature>
<evidence type="ECO:0000313" key="9">
    <source>
        <dbReference type="Proteomes" id="UP001176940"/>
    </source>
</evidence>
<keyword evidence="6" id="KW-0175">Coiled coil</keyword>
<feature type="coiled-coil region" evidence="6">
    <location>
        <begin position="137"/>
        <end position="164"/>
    </location>
</feature>
<evidence type="ECO:0000313" key="8">
    <source>
        <dbReference type="EMBL" id="CAJ0928362.1"/>
    </source>
</evidence>
<organism evidence="8 9">
    <name type="scientific">Ranitomeya imitator</name>
    <name type="common">mimic poison frog</name>
    <dbReference type="NCBI Taxonomy" id="111125"/>
    <lineage>
        <taxon>Eukaryota</taxon>
        <taxon>Metazoa</taxon>
        <taxon>Chordata</taxon>
        <taxon>Craniata</taxon>
        <taxon>Vertebrata</taxon>
        <taxon>Euteleostomi</taxon>
        <taxon>Amphibia</taxon>
        <taxon>Batrachia</taxon>
        <taxon>Anura</taxon>
        <taxon>Neobatrachia</taxon>
        <taxon>Hyloidea</taxon>
        <taxon>Dendrobatidae</taxon>
        <taxon>Dendrobatinae</taxon>
        <taxon>Ranitomeya</taxon>
    </lineage>
</organism>
<evidence type="ECO:0000256" key="3">
    <source>
        <dbReference type="ARBA" id="ARBA00023125"/>
    </source>
</evidence>
<keyword evidence="5" id="KW-0539">Nucleus</keyword>
<dbReference type="InterPro" id="IPR011598">
    <property type="entry name" value="bHLH_dom"/>
</dbReference>
<evidence type="ECO:0000256" key="1">
    <source>
        <dbReference type="ARBA" id="ARBA00004123"/>
    </source>
</evidence>
<dbReference type="Gene3D" id="4.10.280.10">
    <property type="entry name" value="Helix-loop-helix DNA-binding domain"/>
    <property type="match status" value="1"/>
</dbReference>
<dbReference type="PANTHER" id="PTHR15741">
    <property type="entry name" value="BASIC HELIX-LOOP-HELIX ZIP TRANSCRIPTION FACTOR"/>
    <property type="match status" value="1"/>
</dbReference>
<keyword evidence="9" id="KW-1185">Reference proteome</keyword>
<protein>
    <recommendedName>
        <fullName evidence="7">BHLH domain-containing protein</fullName>
    </recommendedName>
</protein>
<proteinExistence type="predicted"/>
<keyword evidence="4" id="KW-0804">Transcription</keyword>
<accession>A0ABN9L0I7</accession>
<dbReference type="Proteomes" id="UP001176940">
    <property type="component" value="Unassembled WGS sequence"/>
</dbReference>
<evidence type="ECO:0000256" key="5">
    <source>
        <dbReference type="ARBA" id="ARBA00023242"/>
    </source>
</evidence>
<evidence type="ECO:0000256" key="4">
    <source>
        <dbReference type="ARBA" id="ARBA00023163"/>
    </source>
</evidence>
<dbReference type="InterPro" id="IPR052207">
    <property type="entry name" value="Max-like/E-box_TFs"/>
</dbReference>
<dbReference type="SMART" id="SM00353">
    <property type="entry name" value="HLH"/>
    <property type="match status" value="1"/>
</dbReference>
<dbReference type="InterPro" id="IPR036638">
    <property type="entry name" value="HLH_DNA-bd_sf"/>
</dbReference>
<gene>
    <name evidence="8" type="ORF">RIMI_LOCUS3389414</name>
</gene>